<dbReference type="EMBL" id="WJBD01000016">
    <property type="protein sequence ID" value="MBC3889211.1"/>
    <property type="molecule type" value="Genomic_DNA"/>
</dbReference>
<dbReference type="InterPro" id="IPR000415">
    <property type="entry name" value="Nitroreductase-like"/>
</dbReference>
<dbReference type="PANTHER" id="PTHR23026:SF125">
    <property type="entry name" value="OXYGEN-INSENSITIVE NAD(P)H NITROREDUCTASE"/>
    <property type="match status" value="1"/>
</dbReference>
<evidence type="ECO:0000256" key="2">
    <source>
        <dbReference type="ARBA" id="ARBA00007118"/>
    </source>
</evidence>
<reference evidence="9" key="2">
    <citation type="submission" date="2020-10" db="EMBL/GenBank/DDBJ databases">
        <title>Comparative genomics of the Acetobacterium genus.</title>
        <authorList>
            <person name="Marshall C."/>
            <person name="May H."/>
            <person name="Norman S."/>
        </authorList>
    </citation>
    <scope>NUCLEOTIDE SEQUENCE</scope>
    <source>
        <strain evidence="9">DER-2019</strain>
    </source>
</reference>
<dbReference type="PANTHER" id="PTHR23026">
    <property type="entry name" value="NADPH NITROREDUCTASE"/>
    <property type="match status" value="1"/>
</dbReference>
<dbReference type="Pfam" id="PF00881">
    <property type="entry name" value="Nitroreductase"/>
    <property type="match status" value="1"/>
</dbReference>
<comment type="cofactor">
    <cofactor evidence="1">
        <name>FMN</name>
        <dbReference type="ChEBI" id="CHEBI:58210"/>
    </cofactor>
</comment>
<evidence type="ECO:0000256" key="1">
    <source>
        <dbReference type="ARBA" id="ARBA00001917"/>
    </source>
</evidence>
<evidence type="ECO:0000256" key="7">
    <source>
        <dbReference type="ARBA" id="ARBA00023027"/>
    </source>
</evidence>
<protein>
    <submittedName>
        <fullName evidence="9">NAD(P)H-dependent oxidoreductase</fullName>
    </submittedName>
</protein>
<dbReference type="GO" id="GO:0046256">
    <property type="term" value="P:2,4,6-trinitrotoluene catabolic process"/>
    <property type="evidence" value="ECO:0007669"/>
    <property type="project" value="TreeGrafter"/>
</dbReference>
<dbReference type="Proteomes" id="UP000616595">
    <property type="component" value="Unassembled WGS sequence"/>
</dbReference>
<keyword evidence="6" id="KW-0560">Oxidoreductase</keyword>
<dbReference type="OrthoDB" id="9812105at2"/>
<keyword evidence="3" id="KW-0285">Flavoprotein</keyword>
<evidence type="ECO:0000259" key="8">
    <source>
        <dbReference type="Pfam" id="PF00881"/>
    </source>
</evidence>
<feature type="domain" description="Nitroreductase" evidence="8">
    <location>
        <begin position="17"/>
        <end position="204"/>
    </location>
</feature>
<organism evidence="9 10">
    <name type="scientific">Acetobacterium paludosum</name>
    <dbReference type="NCBI Taxonomy" id="52693"/>
    <lineage>
        <taxon>Bacteria</taxon>
        <taxon>Bacillati</taxon>
        <taxon>Bacillota</taxon>
        <taxon>Clostridia</taxon>
        <taxon>Eubacteriales</taxon>
        <taxon>Eubacteriaceae</taxon>
        <taxon>Acetobacterium</taxon>
    </lineage>
</organism>
<evidence type="ECO:0000256" key="3">
    <source>
        <dbReference type="ARBA" id="ARBA00022630"/>
    </source>
</evidence>
<dbReference type="AlphaFoldDB" id="A0A923I044"/>
<keyword evidence="10" id="KW-1185">Reference proteome</keyword>
<sequence length="225" mass="26335">MTNKKEMRELILNIFNTRYACKGYDPEKKVSEEDFKVIMEAARLSPSSMGLEPWKFVLLNNKDIKEKIRPYAWGAEVSLAGASHFVLILARKPIDMKYDSDYIEYMMNDVQHFTDELRAVRKNKLKDFQEKDLKLLESERVFFEWVCRQTYIPLANMLTAAAMLGVDSTPMEGFNYDQVEKILIEEGVIDPEHFGLSCMIAFGYKNRDHRPKTRRKMEAVLEIIE</sequence>
<reference evidence="9" key="1">
    <citation type="submission" date="2019-10" db="EMBL/GenBank/DDBJ databases">
        <authorList>
            <person name="Ross D.E."/>
            <person name="Gulliver D."/>
        </authorList>
    </citation>
    <scope>NUCLEOTIDE SEQUENCE</scope>
    <source>
        <strain evidence="9">DER-2019</strain>
    </source>
</reference>
<dbReference type="GO" id="GO:0005829">
    <property type="term" value="C:cytosol"/>
    <property type="evidence" value="ECO:0007669"/>
    <property type="project" value="TreeGrafter"/>
</dbReference>
<dbReference type="Gene3D" id="3.40.109.10">
    <property type="entry name" value="NADH Oxidase"/>
    <property type="match status" value="1"/>
</dbReference>
<dbReference type="InterPro" id="IPR033878">
    <property type="entry name" value="NfsB-like"/>
</dbReference>
<dbReference type="InterPro" id="IPR050627">
    <property type="entry name" value="Nitroreductase/BluB"/>
</dbReference>
<comment type="similarity">
    <text evidence="2">Belongs to the nitroreductase family.</text>
</comment>
<dbReference type="CDD" id="cd02149">
    <property type="entry name" value="NfsB-like"/>
    <property type="match status" value="1"/>
</dbReference>
<accession>A0A923I044</accession>
<dbReference type="SUPFAM" id="SSF55469">
    <property type="entry name" value="FMN-dependent nitroreductase-like"/>
    <property type="match status" value="1"/>
</dbReference>
<evidence type="ECO:0000313" key="10">
    <source>
        <dbReference type="Proteomes" id="UP000616595"/>
    </source>
</evidence>
<evidence type="ECO:0000256" key="5">
    <source>
        <dbReference type="ARBA" id="ARBA00022857"/>
    </source>
</evidence>
<evidence type="ECO:0000313" key="9">
    <source>
        <dbReference type="EMBL" id="MBC3889211.1"/>
    </source>
</evidence>
<keyword evidence="7" id="KW-0520">NAD</keyword>
<keyword evidence="4" id="KW-0288">FMN</keyword>
<dbReference type="GO" id="GO:0046857">
    <property type="term" value="F:oxidoreductase activity, acting on other nitrogenous compounds as donors, with NAD or NADP as acceptor"/>
    <property type="evidence" value="ECO:0007669"/>
    <property type="project" value="TreeGrafter"/>
</dbReference>
<proteinExistence type="inferred from homology"/>
<evidence type="ECO:0000256" key="6">
    <source>
        <dbReference type="ARBA" id="ARBA00023002"/>
    </source>
</evidence>
<gene>
    <name evidence="9" type="ORF">GH810_12890</name>
</gene>
<keyword evidence="5" id="KW-0521">NADP</keyword>
<dbReference type="InterPro" id="IPR029479">
    <property type="entry name" value="Nitroreductase"/>
</dbReference>
<evidence type="ECO:0000256" key="4">
    <source>
        <dbReference type="ARBA" id="ARBA00022643"/>
    </source>
</evidence>
<dbReference type="RefSeq" id="WP_148566807.1">
    <property type="nucleotide sequence ID" value="NZ_RXYA01000006.1"/>
</dbReference>
<name>A0A923I044_9FIRM</name>
<comment type="caution">
    <text evidence="9">The sequence shown here is derived from an EMBL/GenBank/DDBJ whole genome shotgun (WGS) entry which is preliminary data.</text>
</comment>